<proteinExistence type="predicted"/>
<evidence type="ECO:0000313" key="2">
    <source>
        <dbReference type="Proteomes" id="UP000694555"/>
    </source>
</evidence>
<organism evidence="1 2">
    <name type="scientific">Buteo japonicus</name>
    <dbReference type="NCBI Taxonomy" id="224669"/>
    <lineage>
        <taxon>Eukaryota</taxon>
        <taxon>Metazoa</taxon>
        <taxon>Chordata</taxon>
        <taxon>Craniata</taxon>
        <taxon>Vertebrata</taxon>
        <taxon>Euteleostomi</taxon>
        <taxon>Archelosauria</taxon>
        <taxon>Archosauria</taxon>
        <taxon>Dinosauria</taxon>
        <taxon>Saurischia</taxon>
        <taxon>Theropoda</taxon>
        <taxon>Coelurosauria</taxon>
        <taxon>Aves</taxon>
        <taxon>Neognathae</taxon>
        <taxon>Neoaves</taxon>
        <taxon>Telluraves</taxon>
        <taxon>Accipitrimorphae</taxon>
        <taxon>Accipitriformes</taxon>
        <taxon>Accipitridae</taxon>
        <taxon>Accipitrinae</taxon>
        <taxon>Buteo</taxon>
    </lineage>
</organism>
<accession>A0A8C0C155</accession>
<name>A0A8C0C155_9AVES</name>
<dbReference type="Proteomes" id="UP000694555">
    <property type="component" value="Unplaced"/>
</dbReference>
<sequence>MPISDPLVSALGHASSSQYANKANFKSIRLKLVARLSAAKVSALFSQQISFNNFLFLTVARELNRNCCQNGGTCFLGTFCICPKYFTGRPKCGWAKDSCLLYQCVHGVLHCFPRGLRDSCGKRHRTPCLMGLLKPAPSCPFLLFMPLSTTESIHLPKTMANCLWRSLSAASNR</sequence>
<dbReference type="AlphaFoldDB" id="A0A8C0C155"/>
<dbReference type="Ensembl" id="ENSBJAT00000025730.1">
    <property type="protein sequence ID" value="ENSBJAP00000025041.1"/>
    <property type="gene ID" value="ENSBJAG00000015994.1"/>
</dbReference>
<protein>
    <submittedName>
        <fullName evidence="1">Uncharacterized protein</fullName>
    </submittedName>
</protein>
<evidence type="ECO:0000313" key="1">
    <source>
        <dbReference type="Ensembl" id="ENSBJAP00000025041.1"/>
    </source>
</evidence>
<keyword evidence="2" id="KW-1185">Reference proteome</keyword>
<reference evidence="1" key="1">
    <citation type="submission" date="2025-08" db="UniProtKB">
        <authorList>
            <consortium name="Ensembl"/>
        </authorList>
    </citation>
    <scope>IDENTIFICATION</scope>
</reference>
<reference evidence="1" key="2">
    <citation type="submission" date="2025-09" db="UniProtKB">
        <authorList>
            <consortium name="Ensembl"/>
        </authorList>
    </citation>
    <scope>IDENTIFICATION</scope>
</reference>